<feature type="transmembrane region" description="Helical" evidence="1">
    <location>
        <begin position="80"/>
        <end position="102"/>
    </location>
</feature>
<feature type="transmembrane region" description="Helical" evidence="1">
    <location>
        <begin position="275"/>
        <end position="293"/>
    </location>
</feature>
<accession>A0A418X9T0</accession>
<feature type="transmembrane region" description="Helical" evidence="1">
    <location>
        <begin position="325"/>
        <end position="344"/>
    </location>
</feature>
<feature type="transmembrane region" description="Helical" evidence="1">
    <location>
        <begin position="241"/>
        <end position="263"/>
    </location>
</feature>
<organism evidence="2 3">
    <name type="scientific">Pseudomonas cavernicola</name>
    <dbReference type="NCBI Taxonomy" id="2320866"/>
    <lineage>
        <taxon>Bacteria</taxon>
        <taxon>Pseudomonadati</taxon>
        <taxon>Pseudomonadota</taxon>
        <taxon>Gammaproteobacteria</taxon>
        <taxon>Pseudomonadales</taxon>
        <taxon>Pseudomonadaceae</taxon>
        <taxon>Pseudomonas</taxon>
    </lineage>
</organism>
<keyword evidence="1" id="KW-0472">Membrane</keyword>
<keyword evidence="3" id="KW-1185">Reference proteome</keyword>
<comment type="caution">
    <text evidence="2">The sequence shown here is derived from an EMBL/GenBank/DDBJ whole genome shotgun (WGS) entry which is preliminary data.</text>
</comment>
<evidence type="ECO:0000313" key="2">
    <source>
        <dbReference type="EMBL" id="RJG09230.1"/>
    </source>
</evidence>
<feature type="transmembrane region" description="Helical" evidence="1">
    <location>
        <begin position="198"/>
        <end position="221"/>
    </location>
</feature>
<evidence type="ECO:0000313" key="3">
    <source>
        <dbReference type="Proteomes" id="UP000284021"/>
    </source>
</evidence>
<protein>
    <submittedName>
        <fullName evidence="2">EpsG family protein</fullName>
    </submittedName>
</protein>
<dbReference type="Proteomes" id="UP000284021">
    <property type="component" value="Unassembled WGS sequence"/>
</dbReference>
<gene>
    <name evidence="2" type="ORF">D3879_25930</name>
</gene>
<name>A0A418X9T0_9PSED</name>
<dbReference type="EMBL" id="QYUR01000008">
    <property type="protein sequence ID" value="RJG09230.1"/>
    <property type="molecule type" value="Genomic_DNA"/>
</dbReference>
<evidence type="ECO:0000256" key="1">
    <source>
        <dbReference type="SAM" id="Phobius"/>
    </source>
</evidence>
<feature type="transmembrane region" description="Helical" evidence="1">
    <location>
        <begin position="160"/>
        <end position="186"/>
    </location>
</feature>
<proteinExistence type="predicted"/>
<keyword evidence="1" id="KW-1133">Transmembrane helix</keyword>
<sequence>MALLVPFYLYELFFCQKVKTYGVAIFLSLLYFVLVAGLRDDTGYDWYVYHAIYDGVSTSSDLSDAVSFGYEKGSELGFSVFLYFLSFSGAGFWLPQILVCLLNLYAFVRLNNYLGNGAVKGLLVYYCWLFLVLQMGVMRMSISLSILSLGLIYLLQRNNVKFLVCVCLACVFHVFSLIIGFVMFLAKLNFPRRIMVPVLLVLSVLYLSGIDTLGVVLYQLSGYMPGFVFSKVDLYLRLGDMYQRGVGEFLYKFLIVVVFIFLHSRLDWLSRIERYLLNLSFIYLIFLLLFWKYPIFHDRVKYFVIMPYFYLFFIILNKLNLINRLFYGSAVLLMSVMILIHEVTRPGFYPYTPYFNMYERWLGGGGNDGEERTLKYYREYELEMGLGE</sequence>
<reference evidence="2 3" key="1">
    <citation type="submission" date="2018-09" db="EMBL/GenBank/DDBJ databases">
        <authorList>
            <person name="Zhu H."/>
        </authorList>
    </citation>
    <scope>NUCLEOTIDE SEQUENCE [LARGE SCALE GENOMIC DNA]</scope>
    <source>
        <strain evidence="2 3">K1S02-6</strain>
    </source>
</reference>
<dbReference type="InterPro" id="IPR049458">
    <property type="entry name" value="EpsG-like"/>
</dbReference>
<dbReference type="AlphaFoldDB" id="A0A418X9T0"/>
<feature type="transmembrane region" description="Helical" evidence="1">
    <location>
        <begin position="21"/>
        <end position="38"/>
    </location>
</feature>
<feature type="transmembrane region" description="Helical" evidence="1">
    <location>
        <begin position="299"/>
        <end position="316"/>
    </location>
</feature>
<dbReference type="Pfam" id="PF14897">
    <property type="entry name" value="EpsG"/>
    <property type="match status" value="1"/>
</dbReference>
<keyword evidence="1" id="KW-0812">Transmembrane</keyword>
<feature type="transmembrane region" description="Helical" evidence="1">
    <location>
        <begin position="123"/>
        <end position="154"/>
    </location>
</feature>